<dbReference type="EMBL" id="JAJNCT010000021">
    <property type="protein sequence ID" value="MCD2166835.1"/>
    <property type="molecule type" value="Genomic_DNA"/>
</dbReference>
<protein>
    <submittedName>
        <fullName evidence="2">Phage late control D family protein</fullName>
    </submittedName>
</protein>
<name>A0AAW4XZ43_9BURK</name>
<keyword evidence="3" id="KW-1185">Reference proteome</keyword>
<evidence type="ECO:0000256" key="1">
    <source>
        <dbReference type="SAM" id="MobiDB-lite"/>
    </source>
</evidence>
<dbReference type="Gene3D" id="2.30.300.10">
    <property type="entry name" value="Baseplate protein-like domain - beta roll fold"/>
    <property type="match status" value="1"/>
</dbReference>
<comment type="caution">
    <text evidence="2">The sequence shown here is derived from an EMBL/GenBank/DDBJ whole genome shotgun (WGS) entry which is preliminary data.</text>
</comment>
<organism evidence="2 3">
    <name type="scientific">Comamonas koreensis</name>
    <dbReference type="NCBI Taxonomy" id="160825"/>
    <lineage>
        <taxon>Bacteria</taxon>
        <taxon>Pseudomonadati</taxon>
        <taxon>Pseudomonadota</taxon>
        <taxon>Betaproteobacteria</taxon>
        <taxon>Burkholderiales</taxon>
        <taxon>Comamonadaceae</taxon>
        <taxon>Comamonas</taxon>
    </lineage>
</organism>
<reference evidence="2 3" key="1">
    <citation type="submission" date="2021-11" db="EMBL/GenBank/DDBJ databases">
        <title>Genome sequence.</title>
        <authorList>
            <person name="Sun Q."/>
        </authorList>
    </citation>
    <scope>NUCLEOTIDE SEQUENCE [LARGE SCALE GENOMIC DNA]</scope>
    <source>
        <strain evidence="2 3">KCTC 12005</strain>
    </source>
</reference>
<proteinExistence type="predicted"/>
<dbReference type="Pfam" id="PF05954">
    <property type="entry name" value="Phage_GPD"/>
    <property type="match status" value="1"/>
</dbReference>
<dbReference type="PANTHER" id="PTHR35862">
    <property type="entry name" value="FELS-2 PROPHAGE PROTEIN"/>
    <property type="match status" value="1"/>
</dbReference>
<dbReference type="Gene3D" id="3.30.1920.10">
    <property type="entry name" value="Baseplate protein-like domains - 2 layer sandwich fold"/>
    <property type="match status" value="1"/>
</dbReference>
<dbReference type="RefSeq" id="WP_230777974.1">
    <property type="nucleotide sequence ID" value="NZ_JAJNCT010000021.1"/>
</dbReference>
<evidence type="ECO:0000313" key="2">
    <source>
        <dbReference type="EMBL" id="MCD2166835.1"/>
    </source>
</evidence>
<feature type="region of interest" description="Disordered" evidence="1">
    <location>
        <begin position="327"/>
        <end position="361"/>
    </location>
</feature>
<dbReference type="InterPro" id="IPR023399">
    <property type="entry name" value="Baseplate-like_2-layer_sand"/>
</dbReference>
<dbReference type="AlphaFoldDB" id="A0AAW4XZ43"/>
<dbReference type="PANTHER" id="PTHR35862:SF3">
    <property type="entry name" value="FELS-2 PROPHAGE PROTEIN"/>
    <property type="match status" value="1"/>
</dbReference>
<dbReference type="SUPFAM" id="SSF69279">
    <property type="entry name" value="Phage tail proteins"/>
    <property type="match status" value="1"/>
</dbReference>
<dbReference type="Proteomes" id="UP001199260">
    <property type="component" value="Unassembled WGS sequence"/>
</dbReference>
<gene>
    <name evidence="2" type="ORF">LPW39_17055</name>
</gene>
<dbReference type="Gene3D" id="3.55.50.10">
    <property type="entry name" value="Baseplate protein-like domains"/>
    <property type="match status" value="1"/>
</dbReference>
<dbReference type="InterPro" id="IPR052726">
    <property type="entry name" value="Phage_Baseplate_Hub"/>
</dbReference>
<sequence>MADATQQPEALDAGSEYRQPTYLLTINGQDITPKINGRLIRIALTESRGEEADQLDVELSDHDGKLAIPPKGATVALRWGWVGHGLVDKGEYTVDEVGHDGAPDVLSFRARSANLGKGLRSRTSRSWHGTTLGQIVQDVAKANGLEAKVGASLASKPVQHIDQTNESPVHFLTRIGRQHDAVATVKMGVLLFLPINGAATASGKAMPAVVLTRRAGDRHNYSSSERDSYSGVRAYWGDTNNSQRRAAIAGTETNLKTLKDTYATEADALAAAQAEMGRIVRGKATLQISLAIGQPALAVQTPVKVSGFKPEIDGEDWLIKTVTSELSGDGGFTTELEMERNGEGDAPTRTNDPDDVSADDE</sequence>
<evidence type="ECO:0000313" key="3">
    <source>
        <dbReference type="Proteomes" id="UP001199260"/>
    </source>
</evidence>
<accession>A0AAW4XZ43</accession>